<dbReference type="PRINTS" id="PR00368">
    <property type="entry name" value="FADPNR"/>
</dbReference>
<feature type="region of interest" description="Disordered" evidence="16">
    <location>
        <begin position="896"/>
        <end position="942"/>
    </location>
</feature>
<dbReference type="Proteomes" id="UP000214365">
    <property type="component" value="Unassembled WGS sequence"/>
</dbReference>
<dbReference type="NCBIfam" id="TIGR01421">
    <property type="entry name" value="gluta_reduc_1"/>
    <property type="match status" value="1"/>
</dbReference>
<dbReference type="GO" id="GO:0050660">
    <property type="term" value="F:flavin adenine dinucleotide binding"/>
    <property type="evidence" value="ECO:0007669"/>
    <property type="project" value="InterPro"/>
</dbReference>
<dbReference type="OrthoDB" id="5956163at2759"/>
<dbReference type="NCBIfam" id="NF004776">
    <property type="entry name" value="PRK06116.1"/>
    <property type="match status" value="1"/>
</dbReference>
<comment type="cofactor">
    <cofactor evidence="1 15">
        <name>FAD</name>
        <dbReference type="ChEBI" id="CHEBI:57692"/>
    </cofactor>
</comment>
<feature type="compositionally biased region" description="Low complexity" evidence="16">
    <location>
        <begin position="571"/>
        <end position="590"/>
    </location>
</feature>
<feature type="domain" description="Pyridine nucleotide-disulphide oxidoreductase dimerisation" evidence="18">
    <location>
        <begin position="1689"/>
        <end position="1803"/>
    </location>
</feature>
<dbReference type="FunFam" id="3.30.390.30:FF:000003">
    <property type="entry name" value="Glutathione reductase"/>
    <property type="match status" value="1"/>
</dbReference>
<dbReference type="InterPro" id="IPR004099">
    <property type="entry name" value="Pyr_nucl-diS_OxRdtase_dimer"/>
</dbReference>
<organism evidence="20 21">
    <name type="scientific">Talaromyces atroroseus</name>
    <dbReference type="NCBI Taxonomy" id="1441469"/>
    <lineage>
        <taxon>Eukaryota</taxon>
        <taxon>Fungi</taxon>
        <taxon>Dikarya</taxon>
        <taxon>Ascomycota</taxon>
        <taxon>Pezizomycotina</taxon>
        <taxon>Eurotiomycetes</taxon>
        <taxon>Eurotiomycetidae</taxon>
        <taxon>Eurotiales</taxon>
        <taxon>Trichocomaceae</taxon>
        <taxon>Talaromyces</taxon>
        <taxon>Talaromyces sect. Trachyspermi</taxon>
    </lineage>
</organism>
<evidence type="ECO:0000256" key="14">
    <source>
        <dbReference type="RuleBase" id="RU003691"/>
    </source>
</evidence>
<dbReference type="RefSeq" id="XP_020124308.1">
    <property type="nucleotide sequence ID" value="XM_020259745.1"/>
</dbReference>
<dbReference type="InterPro" id="IPR046952">
    <property type="entry name" value="GSHR/TRXR-like"/>
</dbReference>
<dbReference type="Pfam" id="PF07992">
    <property type="entry name" value="Pyr_redox_2"/>
    <property type="match status" value="1"/>
</dbReference>
<keyword evidence="12 14" id="KW-0676">Redox-active center</keyword>
<feature type="domain" description="FAD/NAD(P)-binding" evidence="19">
    <location>
        <begin position="1341"/>
        <end position="1666"/>
    </location>
</feature>
<keyword evidence="11" id="KW-1015">Disulfide bond</keyword>
<feature type="compositionally biased region" description="Polar residues" evidence="16">
    <location>
        <begin position="463"/>
        <end position="490"/>
    </location>
</feature>
<dbReference type="PANTHER" id="PTHR42737:SF1">
    <property type="entry name" value="GLUTATHIONE REDUCTASE"/>
    <property type="match status" value="1"/>
</dbReference>
<feature type="compositionally biased region" description="Low complexity" evidence="16">
    <location>
        <begin position="715"/>
        <end position="755"/>
    </location>
</feature>
<comment type="caution">
    <text evidence="20">The sequence shown here is derived from an EMBL/GenBank/DDBJ whole genome shotgun (WGS) entry which is preliminary data.</text>
</comment>
<dbReference type="GeneID" id="31000760"/>
<dbReference type="InterPro" id="IPR016156">
    <property type="entry name" value="FAD/NAD-linked_Rdtase_dimer_sf"/>
</dbReference>
<feature type="region of interest" description="Disordered" evidence="16">
    <location>
        <begin position="363"/>
        <end position="590"/>
    </location>
</feature>
<dbReference type="PRINTS" id="PR00411">
    <property type="entry name" value="PNDRDTASEI"/>
</dbReference>
<dbReference type="EMBL" id="LFMY01000001">
    <property type="protein sequence ID" value="OKL64187.1"/>
    <property type="molecule type" value="Genomic_DNA"/>
</dbReference>
<keyword evidence="8 14" id="KW-0274">FAD</keyword>
<evidence type="ECO:0000256" key="9">
    <source>
        <dbReference type="ARBA" id="ARBA00022857"/>
    </source>
</evidence>
<keyword evidence="9 15" id="KW-0521">NADP</keyword>
<sequence>MKLQYAGIFALVVPWTQAWILEDSCEDSVSVRLIRELDYIGPVTESMEKAFKWMQAALDTLNNLAVGGDPDDPMYAARLDLFEYMFAAGFDDTYPMKRVVDSQSYIFKTIEDVYLQALGFNKDGDYLPSSMPEWPARLPNDDFIAYCNYDRLVVGERCDGTVDAEMACDLDTNSDMVYERDEELCMYPEKRTADDGDGITYAWSISNVKTNQIGQLQMCDWILHEEYSLKYDLEDVFSELAILSRDPDSVRQLVQNDAKGFKDIELIGLFAEGTILHELTHLIRRRPTIDIEDNYSYGWENCLRYSPYGSDPAWNIYDAAPELNADNYVYFAIGSALILAEAPQRVNADGTISIINISGKHRREEMQDSAQPLSVSTPGGDLQSSYSLHASPSPSPSPSERIQPASSLRSSSTTPLALNSESSSSSDHPTPTRHTTGLSSLKNTKPSIVPSITHVSPLHSPARPTQSSDRGTSISSPEKAASTTNYTPSAHLSLARPTYTSDRRGSSSSEQVVSPTKDVPSHSSPARPTKGGLTVTTPSPEHAPSTSHSSSSHSSPEKPTKGLSTPSPDHATSASSDMSTTITSSSSSATPSITVITVSSSGEVSSVTYTSTYTSSGSIGPTPAWMCVGPLCDSGGGCLIPIFCAARGGAGAIGGIGSSWGLCCGWEPSVSYGNSPGGPPAPGLQDHGSSLGDAGGSNKDNGNDNEPDDSKTSKTHTSTTTSRPTSTTSSKPTSTTTSKSSSTSARPSRQTSTTSGHSTSNEHSQSSCTQTSTASSCGVTVLKFTPAGAKSATTSTFTIYTDLTAPDQQNCVTSQGCQVSETASTSTSTDNTDVFTPTLNAPNGRGTAAWQSAYSVYSILEVKYGHLPSSSGAVRVNPASAASSSTAKLRGTVSAHKPAFVPPTHKPVAFTPSKTTTTSERSTKTSAATTTATKSEDKNSPHITSCDIATRGAAPRTAFCACNGGVEASIGSFVGSNKLTTYTCKAGTSTITAATTAPPTNVPGKGGLPGCSAVKAEPGTSAYCDCDGVTAPPLKPTKSNAINCDYTIQPTKGYNPAEPKTKTTTHNTHPPVLPYASGKCNVHVLQGLGQQLSDPVMYLVANITDAHGSLIAHNKSKLDWAQTLTAEGELSAALSVTPLSGNKDSSFCGVSCVRYICSHRLCQQGAIEFKYKSQAWNSTSSQCSVGAWDNGDFADVMGELVFGDDFVPNRQMDCKFDLVWNMKESLSNRPNDASTLRLTQEPLRVDASSRFSFSVYKSASMLARFALRNPSRAFSNRQFVTAVALDSFSSPLPTTTGPRPRRPAQASSTVLPRLASLSKQLSPQHAAFSTATMPDIETKTYDYIVIGGGSGGSGSARRAAGWYGAKTLIVESGRSGGTCVNVGCVPKKMTWNFASVNENLHAARHYGYDVPSDVKLDYGHFKRIRDASIKRLNGAYENNWGKEGIDLVHGRARFVERHTIEVTTSDGAKTRYTAKHILIAAGGHPIVPNVPGAQHGITSDGFFEIEELPKKWAVVGAGYIAVELAGVLAAVGVETHMFIRGETFLRKFDEMIQETMTARYEAVGIKVHKQHKGFKEVQLLQDGKGADKLLKLVGVEGDEYEFNEVLWAVGRAPEVETLGLDVAGVKQAHSGHVVVDEFQNTNVEGIYALGDVTGQAELTPVAIAAGRQLGSRLFGPPELKSAKLSYENIPTVVFSHPEVGTIGLTESQARERFGDDKIKVYKTRFTAMFYDPFPQDEKKQNPTQMKIICAGPEEKVVGLHILGLGVGEMLQGFGVAIKMGATKQDFDSCVAIHPTSAEELVTMR</sequence>
<dbReference type="Gene3D" id="3.30.390.30">
    <property type="match status" value="1"/>
</dbReference>
<keyword evidence="17" id="KW-0732">Signal</keyword>
<name>A0A225BDU0_TALAT</name>
<dbReference type="Gene3D" id="3.50.50.60">
    <property type="entry name" value="FAD/NAD(P)-binding domain"/>
    <property type="match status" value="2"/>
</dbReference>
<evidence type="ECO:0000256" key="17">
    <source>
        <dbReference type="SAM" id="SignalP"/>
    </source>
</evidence>
<evidence type="ECO:0000256" key="10">
    <source>
        <dbReference type="ARBA" id="ARBA00023002"/>
    </source>
</evidence>
<gene>
    <name evidence="20" type="ORF">UA08_01005</name>
</gene>
<keyword evidence="21" id="KW-1185">Reference proteome</keyword>
<dbReference type="GO" id="GO:0050661">
    <property type="term" value="F:NADP binding"/>
    <property type="evidence" value="ECO:0007669"/>
    <property type="project" value="InterPro"/>
</dbReference>
<evidence type="ECO:0000256" key="15">
    <source>
        <dbReference type="RuleBase" id="RU365016"/>
    </source>
</evidence>
<comment type="subcellular location">
    <subcellularLocation>
        <location evidence="2 15">Cytoplasm</location>
    </subcellularLocation>
</comment>
<feature type="region of interest" description="Disordered" evidence="16">
    <location>
        <begin position="1290"/>
        <end position="1309"/>
    </location>
</feature>
<dbReference type="GO" id="GO:0005739">
    <property type="term" value="C:mitochondrion"/>
    <property type="evidence" value="ECO:0007669"/>
    <property type="project" value="TreeGrafter"/>
</dbReference>
<keyword evidence="6 15" id="KW-0963">Cytoplasm</keyword>
<feature type="signal peptide" evidence="17">
    <location>
        <begin position="1"/>
        <end position="18"/>
    </location>
</feature>
<dbReference type="Pfam" id="PF02852">
    <property type="entry name" value="Pyr_redox_dim"/>
    <property type="match status" value="1"/>
</dbReference>
<dbReference type="InterPro" id="IPR012999">
    <property type="entry name" value="Pyr_OxRdtase_I_AS"/>
</dbReference>
<dbReference type="GO" id="GO:0006749">
    <property type="term" value="P:glutathione metabolic process"/>
    <property type="evidence" value="ECO:0007669"/>
    <property type="project" value="InterPro"/>
</dbReference>
<evidence type="ECO:0000256" key="11">
    <source>
        <dbReference type="ARBA" id="ARBA00023157"/>
    </source>
</evidence>
<feature type="compositionally biased region" description="Low complexity" evidence="16">
    <location>
        <begin position="536"/>
        <end position="554"/>
    </location>
</feature>
<evidence type="ECO:0000256" key="12">
    <source>
        <dbReference type="ARBA" id="ARBA00023284"/>
    </source>
</evidence>
<dbReference type="InterPro" id="IPR023753">
    <property type="entry name" value="FAD/NAD-binding_dom"/>
</dbReference>
<keyword evidence="10 14" id="KW-0560">Oxidoreductase</keyword>
<evidence type="ECO:0000313" key="20">
    <source>
        <dbReference type="EMBL" id="OKL64187.1"/>
    </source>
</evidence>
<dbReference type="EC" id="1.8.1.7" evidence="4 15"/>
<comment type="similarity">
    <text evidence="3 14">Belongs to the class-I pyridine nucleotide-disulfide oxidoreductase family.</text>
</comment>
<evidence type="ECO:0000259" key="19">
    <source>
        <dbReference type="Pfam" id="PF07992"/>
    </source>
</evidence>
<evidence type="ECO:0000256" key="6">
    <source>
        <dbReference type="ARBA" id="ARBA00022490"/>
    </source>
</evidence>
<feature type="chain" id="PRO_5013211494" description="Glutathione reductase" evidence="17">
    <location>
        <begin position="19"/>
        <end position="1804"/>
    </location>
</feature>
<comment type="catalytic activity">
    <reaction evidence="15">
        <text>2 glutathione + NADP(+) = glutathione disulfide + NADPH + H(+)</text>
        <dbReference type="Rhea" id="RHEA:11740"/>
        <dbReference type="ChEBI" id="CHEBI:15378"/>
        <dbReference type="ChEBI" id="CHEBI:57783"/>
        <dbReference type="ChEBI" id="CHEBI:57925"/>
        <dbReference type="ChEBI" id="CHEBI:58297"/>
        <dbReference type="ChEBI" id="CHEBI:58349"/>
        <dbReference type="EC" id="1.8.1.7"/>
    </reaction>
</comment>
<dbReference type="GO" id="GO:0004362">
    <property type="term" value="F:glutathione-disulfide reductase (NADPH) activity"/>
    <property type="evidence" value="ECO:0007669"/>
    <property type="project" value="UniProtKB-EC"/>
</dbReference>
<evidence type="ECO:0000256" key="1">
    <source>
        <dbReference type="ARBA" id="ARBA00001974"/>
    </source>
</evidence>
<evidence type="ECO:0000259" key="18">
    <source>
        <dbReference type="Pfam" id="PF02852"/>
    </source>
</evidence>
<dbReference type="GO" id="GO:0034599">
    <property type="term" value="P:cellular response to oxidative stress"/>
    <property type="evidence" value="ECO:0007669"/>
    <property type="project" value="TreeGrafter"/>
</dbReference>
<dbReference type="SUPFAM" id="SSF55424">
    <property type="entry name" value="FAD/NAD-linked reductases, dimerisation (C-terminal) domain"/>
    <property type="match status" value="1"/>
</dbReference>
<reference evidence="20 21" key="1">
    <citation type="submission" date="2015-06" db="EMBL/GenBank/DDBJ databases">
        <title>Talaromyces atroroseus IBT 11181 draft genome.</title>
        <authorList>
            <person name="Rasmussen K.B."/>
            <person name="Rasmussen S."/>
            <person name="Petersen B."/>
            <person name="Sicheritz-Ponten T."/>
            <person name="Mortensen U.H."/>
            <person name="Thrane U."/>
        </authorList>
    </citation>
    <scope>NUCLEOTIDE SEQUENCE [LARGE SCALE GENOMIC DNA]</scope>
    <source>
        <strain evidence="20 21">IBT 11181</strain>
    </source>
</reference>
<protein>
    <recommendedName>
        <fullName evidence="5 15">Glutathione reductase</fullName>
        <ecNumber evidence="4 15">1.8.1.7</ecNumber>
    </recommendedName>
</protein>
<evidence type="ECO:0000256" key="16">
    <source>
        <dbReference type="SAM" id="MobiDB-lite"/>
    </source>
</evidence>
<dbReference type="STRING" id="1441469.A0A225BDU0"/>
<dbReference type="SUPFAM" id="SSF51905">
    <property type="entry name" value="FAD/NAD(P)-binding domain"/>
    <property type="match status" value="1"/>
</dbReference>
<feature type="compositionally biased region" description="Low complexity" evidence="16">
    <location>
        <begin position="911"/>
        <end position="933"/>
    </location>
</feature>
<dbReference type="GO" id="GO:0005829">
    <property type="term" value="C:cytosol"/>
    <property type="evidence" value="ECO:0007669"/>
    <property type="project" value="TreeGrafter"/>
</dbReference>
<proteinExistence type="inferred from homology"/>
<evidence type="ECO:0000256" key="7">
    <source>
        <dbReference type="ARBA" id="ARBA00022630"/>
    </source>
</evidence>
<dbReference type="FunFam" id="3.50.50.60:FF:000141">
    <property type="entry name" value="Glutathione reductase"/>
    <property type="match status" value="1"/>
</dbReference>
<dbReference type="PANTHER" id="PTHR42737">
    <property type="entry name" value="GLUTATHIONE REDUCTASE"/>
    <property type="match status" value="1"/>
</dbReference>
<comment type="function">
    <text evidence="13 15">Catalyzes the reduction of glutathione disulfide (GSSG) to reduced glutathione (GSH). Constitutes the major mechanism to maintain a high GSH:GSSG ratio in the cytosol.</text>
</comment>
<evidence type="ECO:0000256" key="13">
    <source>
        <dbReference type="ARBA" id="ARBA00056905"/>
    </source>
</evidence>
<evidence type="ECO:0000313" key="21">
    <source>
        <dbReference type="Proteomes" id="UP000214365"/>
    </source>
</evidence>
<keyword evidence="7 14" id="KW-0285">Flavoprotein</keyword>
<feature type="compositionally biased region" description="Polar residues" evidence="16">
    <location>
        <begin position="427"/>
        <end position="446"/>
    </location>
</feature>
<evidence type="ECO:0000256" key="8">
    <source>
        <dbReference type="ARBA" id="ARBA00022827"/>
    </source>
</evidence>
<evidence type="ECO:0000256" key="3">
    <source>
        <dbReference type="ARBA" id="ARBA00007532"/>
    </source>
</evidence>
<evidence type="ECO:0000256" key="4">
    <source>
        <dbReference type="ARBA" id="ARBA00012607"/>
    </source>
</evidence>
<evidence type="ECO:0000256" key="2">
    <source>
        <dbReference type="ARBA" id="ARBA00004496"/>
    </source>
</evidence>
<evidence type="ECO:0000256" key="5">
    <source>
        <dbReference type="ARBA" id="ARBA00017111"/>
    </source>
</evidence>
<dbReference type="GO" id="GO:0045454">
    <property type="term" value="P:cell redox homeostasis"/>
    <property type="evidence" value="ECO:0007669"/>
    <property type="project" value="InterPro"/>
</dbReference>
<dbReference type="InterPro" id="IPR036188">
    <property type="entry name" value="FAD/NAD-bd_sf"/>
</dbReference>
<dbReference type="InterPro" id="IPR006322">
    <property type="entry name" value="Glutathione_Rdtase_euk/bac"/>
</dbReference>
<feature type="region of interest" description="Disordered" evidence="16">
    <location>
        <begin position="674"/>
        <end position="772"/>
    </location>
</feature>
<feature type="compositionally biased region" description="Polar residues" evidence="16">
    <location>
        <begin position="404"/>
        <end position="419"/>
    </location>
</feature>
<feature type="compositionally biased region" description="Polar residues" evidence="16">
    <location>
        <begin position="368"/>
        <end position="377"/>
    </location>
</feature>
<dbReference type="PROSITE" id="PS00076">
    <property type="entry name" value="PYRIDINE_REDOX_1"/>
    <property type="match status" value="1"/>
</dbReference>
<accession>A0A225BDU0</accession>